<keyword evidence="5" id="KW-0378">Hydrolase</keyword>
<dbReference type="Pfam" id="PF01934">
    <property type="entry name" value="HepT-like"/>
    <property type="match status" value="1"/>
</dbReference>
<proteinExistence type="predicted"/>
<evidence type="ECO:0000313" key="7">
    <source>
        <dbReference type="Proteomes" id="UP001164390"/>
    </source>
</evidence>
<dbReference type="RefSeq" id="WP_271636652.1">
    <property type="nucleotide sequence ID" value="NZ_CP094970.1"/>
</dbReference>
<dbReference type="GO" id="GO:0016787">
    <property type="term" value="F:hydrolase activity"/>
    <property type="evidence" value="ECO:0007669"/>
    <property type="project" value="UniProtKB-KW"/>
</dbReference>
<evidence type="ECO:0000256" key="4">
    <source>
        <dbReference type="ARBA" id="ARBA00022741"/>
    </source>
</evidence>
<keyword evidence="4" id="KW-0547">Nucleotide-binding</keyword>
<reference evidence="6" key="1">
    <citation type="submission" date="2022-01" db="EMBL/GenBank/DDBJ databases">
        <title>Nocardioidaceae gen. sp. A5X3R13.</title>
        <authorList>
            <person name="Lopez Marin M.A."/>
            <person name="Uhlik O."/>
        </authorList>
    </citation>
    <scope>NUCLEOTIDE SEQUENCE</scope>
    <source>
        <strain evidence="6">A5X3R13</strain>
    </source>
</reference>
<dbReference type="EMBL" id="CP094970">
    <property type="protein sequence ID" value="UYM07677.1"/>
    <property type="molecule type" value="Genomic_DNA"/>
</dbReference>
<dbReference type="AlphaFoldDB" id="A0AA46YME8"/>
<sequence>MNARDLAALREIIRLCDVAANLTARGHDWYTGDPDNVPGLAGESLIIKVGENVARLSAETIAHHPDVPWADIKRMRDRLAHRYDATDYAVVWTTLSADLPTIRSYLKSATS</sequence>
<evidence type="ECO:0000313" key="6">
    <source>
        <dbReference type="EMBL" id="UYM07677.1"/>
    </source>
</evidence>
<name>A0AA46YME8_9ACTN</name>
<dbReference type="PANTHER" id="PTHR34139">
    <property type="entry name" value="UPF0331 PROTEIN MJ0127"/>
    <property type="match status" value="1"/>
</dbReference>
<dbReference type="PANTHER" id="PTHR34139:SF1">
    <property type="entry name" value="RNASE MJ1380-RELATED"/>
    <property type="match status" value="1"/>
</dbReference>
<dbReference type="GO" id="GO:0000166">
    <property type="term" value="F:nucleotide binding"/>
    <property type="evidence" value="ECO:0007669"/>
    <property type="project" value="UniProtKB-KW"/>
</dbReference>
<protein>
    <submittedName>
        <fullName evidence="6">DUF86 domain-containing protein</fullName>
    </submittedName>
</protein>
<evidence type="ECO:0000256" key="3">
    <source>
        <dbReference type="ARBA" id="ARBA00022722"/>
    </source>
</evidence>
<dbReference type="GO" id="GO:0004540">
    <property type="term" value="F:RNA nuclease activity"/>
    <property type="evidence" value="ECO:0007669"/>
    <property type="project" value="InterPro"/>
</dbReference>
<keyword evidence="7" id="KW-1185">Reference proteome</keyword>
<evidence type="ECO:0000256" key="1">
    <source>
        <dbReference type="ARBA" id="ARBA00022553"/>
    </source>
</evidence>
<keyword evidence="1" id="KW-0597">Phosphoprotein</keyword>
<dbReference type="InterPro" id="IPR008201">
    <property type="entry name" value="HepT-like"/>
</dbReference>
<keyword evidence="2" id="KW-1277">Toxin-antitoxin system</keyword>
<evidence type="ECO:0000256" key="2">
    <source>
        <dbReference type="ARBA" id="ARBA00022649"/>
    </source>
</evidence>
<evidence type="ECO:0000256" key="5">
    <source>
        <dbReference type="ARBA" id="ARBA00022801"/>
    </source>
</evidence>
<organism evidence="6 7">
    <name type="scientific">Solicola gregarius</name>
    <dbReference type="NCBI Taxonomy" id="2908642"/>
    <lineage>
        <taxon>Bacteria</taxon>
        <taxon>Bacillati</taxon>
        <taxon>Actinomycetota</taxon>
        <taxon>Actinomycetes</taxon>
        <taxon>Propionibacteriales</taxon>
        <taxon>Nocardioidaceae</taxon>
        <taxon>Solicola</taxon>
    </lineage>
</organism>
<keyword evidence="3" id="KW-0540">Nuclease</keyword>
<accession>A0AA46YME8</accession>
<dbReference type="InterPro" id="IPR051813">
    <property type="entry name" value="HepT_RNase_toxin"/>
</dbReference>
<dbReference type="Proteomes" id="UP001164390">
    <property type="component" value="Chromosome"/>
</dbReference>
<gene>
    <name evidence="6" type="ORF">L0C25_11585</name>
</gene>
<dbReference type="KEGG" id="sgrg:L0C25_11585"/>
<dbReference type="GO" id="GO:0110001">
    <property type="term" value="C:toxin-antitoxin complex"/>
    <property type="evidence" value="ECO:0007669"/>
    <property type="project" value="InterPro"/>
</dbReference>